<comment type="caution">
    <text evidence="1">The sequence shown here is derived from an EMBL/GenBank/DDBJ whole genome shotgun (WGS) entry which is preliminary data.</text>
</comment>
<proteinExistence type="predicted"/>
<accession>A0ACC1IJN6</accession>
<protein>
    <submittedName>
        <fullName evidence="1">Uncharacterized protein</fullName>
    </submittedName>
</protein>
<evidence type="ECO:0000313" key="1">
    <source>
        <dbReference type="EMBL" id="KAJ1895686.1"/>
    </source>
</evidence>
<organism evidence="1 2">
    <name type="scientific">Kickxella alabastrina</name>
    <dbReference type="NCBI Taxonomy" id="61397"/>
    <lineage>
        <taxon>Eukaryota</taxon>
        <taxon>Fungi</taxon>
        <taxon>Fungi incertae sedis</taxon>
        <taxon>Zoopagomycota</taxon>
        <taxon>Kickxellomycotina</taxon>
        <taxon>Kickxellomycetes</taxon>
        <taxon>Kickxellales</taxon>
        <taxon>Kickxellaceae</taxon>
        <taxon>Kickxella</taxon>
    </lineage>
</organism>
<keyword evidence="2" id="KW-1185">Reference proteome</keyword>
<name>A0ACC1IJN6_9FUNG</name>
<reference evidence="1" key="1">
    <citation type="submission" date="2022-07" db="EMBL/GenBank/DDBJ databases">
        <title>Phylogenomic reconstructions and comparative analyses of Kickxellomycotina fungi.</title>
        <authorList>
            <person name="Reynolds N.K."/>
            <person name="Stajich J.E."/>
            <person name="Barry K."/>
            <person name="Grigoriev I.V."/>
            <person name="Crous P."/>
            <person name="Smith M.E."/>
        </authorList>
    </citation>
    <scope>NUCLEOTIDE SEQUENCE</scope>
    <source>
        <strain evidence="1">Benny 63K</strain>
    </source>
</reference>
<sequence>MDAQRNEFKQHVIDLASAKKSHYYYTAELPTTVTHASKLGRTITVQITITASEITSSGCIDEGLVSTVADYWTSTLISAVHEDRPAVTTSLTVQAPKAIAPGTKVDVVCLASEGLEMPYASAKFVDAADANRVYAVASHTNNMNIINNFGFDDGTSIHSMDLDQGILTLEMVITQEHLNAAGTLDEGLVATLADNHTSYLLMSNSLIKNPREMPISVSLSLNVQALAPIEPNTKVHVVCRVGNAKLAKLHVTAIFVDAERPNVVYAWASHTKHSKDILGFANCKVAKM</sequence>
<evidence type="ECO:0000313" key="2">
    <source>
        <dbReference type="Proteomes" id="UP001150581"/>
    </source>
</evidence>
<dbReference type="Proteomes" id="UP001150581">
    <property type="component" value="Unassembled WGS sequence"/>
</dbReference>
<gene>
    <name evidence="1" type="ORF">LPJ66_004442</name>
</gene>
<dbReference type="EMBL" id="JANBPG010000537">
    <property type="protein sequence ID" value="KAJ1895686.1"/>
    <property type="molecule type" value="Genomic_DNA"/>
</dbReference>